<dbReference type="PANTHER" id="PTHR36440">
    <property type="entry name" value="PUTATIVE (AFU_ORTHOLOGUE AFUA_8G07350)-RELATED"/>
    <property type="match status" value="1"/>
</dbReference>
<dbReference type="Gene3D" id="2.60.120.10">
    <property type="entry name" value="Jelly Rolls"/>
    <property type="match status" value="1"/>
</dbReference>
<dbReference type="EMBL" id="CP020563">
    <property type="protein sequence ID" value="ARF71441.1"/>
    <property type="molecule type" value="Genomic_DNA"/>
</dbReference>
<evidence type="ECO:0000313" key="2">
    <source>
        <dbReference type="EMBL" id="ARF71441.1"/>
    </source>
</evidence>
<dbReference type="SUPFAM" id="SSF51182">
    <property type="entry name" value="RmlC-like cupins"/>
    <property type="match status" value="1"/>
</dbReference>
<dbReference type="InterPro" id="IPR013096">
    <property type="entry name" value="Cupin_2"/>
</dbReference>
<accession>A0ABC8BM22</accession>
<proteinExistence type="predicted"/>
<dbReference type="AlphaFoldDB" id="A0ABC8BM22"/>
<dbReference type="Pfam" id="PF07883">
    <property type="entry name" value="Cupin_2"/>
    <property type="match status" value="1"/>
</dbReference>
<dbReference type="KEGG" id="kab:B7C62_03585"/>
<feature type="domain" description="Cupin type-2" evidence="1">
    <location>
        <begin position="42"/>
        <end position="111"/>
    </location>
</feature>
<dbReference type="InterPro" id="IPR011051">
    <property type="entry name" value="RmlC_Cupin_sf"/>
</dbReference>
<name>A0ABC8BM22_9ACTN</name>
<gene>
    <name evidence="2" type="ORF">B7C62_03585</name>
</gene>
<dbReference type="PANTHER" id="PTHR36440:SF1">
    <property type="entry name" value="PUTATIVE (AFU_ORTHOLOGUE AFUA_8G07350)-RELATED"/>
    <property type="match status" value="1"/>
</dbReference>
<evidence type="ECO:0000313" key="3">
    <source>
        <dbReference type="Proteomes" id="UP000192251"/>
    </source>
</evidence>
<dbReference type="RefSeq" id="WP_084744837.1">
    <property type="nucleotide sequence ID" value="NZ_CP020563.1"/>
</dbReference>
<dbReference type="InterPro" id="IPR053146">
    <property type="entry name" value="QDO-like"/>
</dbReference>
<keyword evidence="3" id="KW-1185">Reference proteome</keyword>
<evidence type="ECO:0000259" key="1">
    <source>
        <dbReference type="Pfam" id="PF07883"/>
    </source>
</evidence>
<dbReference type="InterPro" id="IPR014710">
    <property type="entry name" value="RmlC-like_jellyroll"/>
</dbReference>
<dbReference type="Proteomes" id="UP000192251">
    <property type="component" value="Chromosome"/>
</dbReference>
<sequence length="165" mass="18449">MTMLPRILLPGEGEAVQIGTTTKTTFKAVGAETDDRLGLFEHRMEPGAPGASPHIHREQLEAFYVLDGVVELHLDGKTFAAPPGTYVNVPENMSHGFRNPYQDQATMLIIFTPAINREEYFRGLAELYADGNRPTEDELLDLMARYDQFELTLDGTTSRPGWGRH</sequence>
<organism evidence="2 3">
    <name type="scientific">Kitasatospora albolonga</name>
    <dbReference type="NCBI Taxonomy" id="68173"/>
    <lineage>
        <taxon>Bacteria</taxon>
        <taxon>Bacillati</taxon>
        <taxon>Actinomycetota</taxon>
        <taxon>Actinomycetes</taxon>
        <taxon>Kitasatosporales</taxon>
        <taxon>Streptomycetaceae</taxon>
        <taxon>Kitasatospora</taxon>
    </lineage>
</organism>
<protein>
    <submittedName>
        <fullName evidence="2">Cupin</fullName>
    </submittedName>
</protein>
<reference evidence="2 3" key="1">
    <citation type="submission" date="2017-04" db="EMBL/GenBank/DDBJ databases">
        <title>The complete genome sequence of Streptomyces albolongus YIM 101047, the producer of novel bafilomycins and novel odoriferous sesquiterpenoids.</title>
        <authorList>
            <person name="Yin M."/>
            <person name="Jiang Y."/>
        </authorList>
    </citation>
    <scope>NUCLEOTIDE SEQUENCE [LARGE SCALE GENOMIC DNA]</scope>
    <source>
        <strain evidence="2 3">YIM 101047</strain>
    </source>
</reference>